<keyword evidence="15" id="KW-1185">Reference proteome</keyword>
<dbReference type="FunFam" id="3.10.310.40:FF:000001">
    <property type="entry name" value="Alanine--tRNA ligase"/>
    <property type="match status" value="1"/>
</dbReference>
<dbReference type="InterPro" id="IPR018162">
    <property type="entry name" value="Ala-tRNA-ligase_IIc_anticod-bd"/>
</dbReference>
<dbReference type="GO" id="GO:0008270">
    <property type="term" value="F:zinc ion binding"/>
    <property type="evidence" value="ECO:0007669"/>
    <property type="project" value="UniProtKB-UniRule"/>
</dbReference>
<comment type="similarity">
    <text evidence="1">Belongs to the class-II aminoacyl-tRNA synthetase family. Alax-L subfamily.</text>
</comment>
<dbReference type="Gene3D" id="3.30.930.10">
    <property type="entry name" value="Bira Bifunctional Protein, Domain 2"/>
    <property type="match status" value="1"/>
</dbReference>
<evidence type="ECO:0000256" key="4">
    <source>
        <dbReference type="ARBA" id="ARBA00022723"/>
    </source>
</evidence>
<feature type="binding site" evidence="12">
    <location>
        <position position="619"/>
    </location>
    <ligand>
        <name>Zn(2+)</name>
        <dbReference type="ChEBI" id="CHEBI:29105"/>
    </ligand>
</feature>
<dbReference type="PROSITE" id="PS50860">
    <property type="entry name" value="AA_TRNA_LIGASE_II_ALA"/>
    <property type="match status" value="1"/>
</dbReference>
<keyword evidence="9 12" id="KW-0648">Protein biosynthesis</keyword>
<dbReference type="InterPro" id="IPR009000">
    <property type="entry name" value="Transl_B-barrel_sf"/>
</dbReference>
<evidence type="ECO:0000256" key="10">
    <source>
        <dbReference type="ARBA" id="ARBA00023146"/>
    </source>
</evidence>
<dbReference type="Gene3D" id="3.10.310.40">
    <property type="match status" value="1"/>
</dbReference>
<dbReference type="Pfam" id="PF02272">
    <property type="entry name" value="DHHA1"/>
    <property type="match status" value="1"/>
</dbReference>
<comment type="subcellular location">
    <subcellularLocation>
        <location evidence="12">Mitochondrion</location>
    </subcellularLocation>
    <subcellularLocation>
        <location evidence="12">Cytoplasm</location>
    </subcellularLocation>
</comment>
<keyword evidence="6 12" id="KW-0862">Zinc</keyword>
<evidence type="ECO:0000256" key="2">
    <source>
        <dbReference type="ARBA" id="ARBA00022555"/>
    </source>
</evidence>
<dbReference type="SUPFAM" id="SSF55681">
    <property type="entry name" value="Class II aaRS and biotin synthetases"/>
    <property type="match status" value="1"/>
</dbReference>
<evidence type="ECO:0000313" key="14">
    <source>
        <dbReference type="EMBL" id="TEB37571.1"/>
    </source>
</evidence>
<keyword evidence="3 12" id="KW-0436">Ligase</keyword>
<dbReference type="SUPFAM" id="SSF55186">
    <property type="entry name" value="ThrRS/AlaRS common domain"/>
    <property type="match status" value="1"/>
</dbReference>
<evidence type="ECO:0000256" key="8">
    <source>
        <dbReference type="ARBA" id="ARBA00022884"/>
    </source>
</evidence>
<evidence type="ECO:0000256" key="11">
    <source>
        <dbReference type="ARBA" id="ARBA00048300"/>
    </source>
</evidence>
<dbReference type="InterPro" id="IPR018165">
    <property type="entry name" value="Ala-tRNA-synth_IIc_core"/>
</dbReference>
<dbReference type="NCBIfam" id="TIGR00344">
    <property type="entry name" value="alaS"/>
    <property type="match status" value="1"/>
</dbReference>
<comment type="cofactor">
    <cofactor evidence="12">
        <name>Zn(2+)</name>
        <dbReference type="ChEBI" id="CHEBI:29105"/>
    </cofactor>
    <text evidence="12">Binds 1 zinc ion per subunit.</text>
</comment>
<dbReference type="GO" id="GO:0002161">
    <property type="term" value="F:aminoacyl-tRNA deacylase activity"/>
    <property type="evidence" value="ECO:0007669"/>
    <property type="project" value="TreeGrafter"/>
</dbReference>
<sequence>MSQYTGKWSSRAVRQQFFDFFREKDHTFVASSPTIPFDDPTLLFANAGMNQYKSIFLGTVDPHSELSKLKRAYNSQKCIRAGGKHNGASTHPISCDVFNTSQTWRMSARTRITITFFEMLGNWSFGDYFKKEAIQYSWELLTKVYGLPEDRLYVTYFEGDPANGLGPDLEAKQYWLDQGVPEDHILPGDSKDNFWEMGATGPLREIHFDRIGGRNAAHLVNQDDPDVLEIWNNVFIQFNRESDGSLKTLPAQHVDTGMGFERLVSVIQDKRSNYDTDVFTPVFAKIQELTGARNYTGKFGAEDVDGIDTAYRVIADHVRTLTFALSDGGVPNNVGRGYVLRRILRRGSRYARKKFGVPIGSFFSSLVPTVIENMGDVFPEITKKYDDIKEILDEEEESFSRTLDRGEKLFDQFATRAAEAGIKELNGKDVWRLYDTFGFPVDLTRLMAEELGLGINEAEFEEAQAHSKEASKGAAKKETADVVKLDVHDLAALEKNDSVPKTNDDAKYGIGNITANVKAILYNKEFVSSTKDIPAGSTFGVLLDKTSFYAESGGQEYDTGNIVIDGVADFEVSNVQTYNGYVVHTGSLKYGDLEVGNEVISSYDELRRWPLRNNHTATHILNFALREILGDHIDQKGSLVAPTKLRFDFSHKAGIALPDLSKIESLSIDWIKKNVRVYSKELDLPTASKIPGLRAVFGETYPDPVRVVSLEFDVEEMAKDIENPKWRGTSVEFCGGTHVAKTGDIKHFVITEESGIAKGIRRIVAVTGHEAAEVTRQAQEFEDRLKALETLDGKAKDAALKTLTVELGQSDISVLKKADLKDKAGAIRKALDKQIKEKEAAANKKALEDFGNYFKDNADALAYVAVVDVDGNAKSLQGIATAARKASKAIYVFSHEPGVKKVAHVNFVSPDLKAKGVDAREWAAKVTDILSGKAGGKEDSAQGVGTETHKIEEAVAAARKYIESFA</sequence>
<gene>
    <name evidence="12" type="primary">ALA1</name>
    <name evidence="14" type="ORF">FA13DRAFT_1786688</name>
</gene>
<dbReference type="STRING" id="71717.A0A4Y7TUB4"/>
<evidence type="ECO:0000256" key="6">
    <source>
        <dbReference type="ARBA" id="ARBA00022833"/>
    </source>
</evidence>
<dbReference type="SUPFAM" id="SSF101353">
    <property type="entry name" value="Putative anticodon-binding domain of alanyl-tRNA synthetase (AlaRS)"/>
    <property type="match status" value="1"/>
</dbReference>
<name>A0A4Y7TUB4_COPMI</name>
<dbReference type="CDD" id="cd00673">
    <property type="entry name" value="AlaRS_core"/>
    <property type="match status" value="1"/>
</dbReference>
<keyword evidence="5 12" id="KW-0547">Nucleotide-binding</keyword>
<dbReference type="FunFam" id="3.30.930.10:FF:000011">
    <property type="entry name" value="Alanine--tRNA ligase, cytoplasmic"/>
    <property type="match status" value="1"/>
</dbReference>
<feature type="binding site" evidence="12">
    <location>
        <position position="615"/>
    </location>
    <ligand>
        <name>Zn(2+)</name>
        <dbReference type="ChEBI" id="CHEBI:29105"/>
    </ligand>
</feature>
<keyword evidence="10 12" id="KW-0030">Aminoacyl-tRNA synthetase</keyword>
<dbReference type="AlphaFoldDB" id="A0A4Y7TUB4"/>
<protein>
    <recommendedName>
        <fullName evidence="12">Alanine--tRNA ligase</fullName>
        <ecNumber evidence="12">6.1.1.7</ecNumber>
    </recommendedName>
    <alternativeName>
        <fullName evidence="12">Alanyl-tRNA synthetase</fullName>
        <shortName evidence="12">AlaRS</shortName>
    </alternativeName>
</protein>
<accession>A0A4Y7TUB4</accession>
<comment type="subunit">
    <text evidence="12">Monomer.</text>
</comment>
<evidence type="ECO:0000313" key="15">
    <source>
        <dbReference type="Proteomes" id="UP000298030"/>
    </source>
</evidence>
<dbReference type="InterPro" id="IPR023033">
    <property type="entry name" value="Ala_tRNA_ligase_euk/bac"/>
</dbReference>
<dbReference type="Gene3D" id="3.30.980.10">
    <property type="entry name" value="Threonyl-trna Synthetase, Chain A, domain 2"/>
    <property type="match status" value="1"/>
</dbReference>
<dbReference type="GO" id="GO:0000049">
    <property type="term" value="F:tRNA binding"/>
    <property type="evidence" value="ECO:0007669"/>
    <property type="project" value="UniProtKB-KW"/>
</dbReference>
<dbReference type="EC" id="6.1.1.7" evidence="12"/>
<comment type="function">
    <text evidence="12">Catalyzes the attachment of alanine to tRNA(Ala) in a two-step reaction: alanine is first activated by ATP to form Ala-AMP and then transferred to the acceptor end of tRNA(Ala). Also edits incorrectly charged tRNA(Ala) via its editing domain.</text>
</comment>
<dbReference type="Gene3D" id="2.40.30.130">
    <property type="match status" value="1"/>
</dbReference>
<reference evidence="14 15" key="1">
    <citation type="journal article" date="2019" name="Nat. Ecol. Evol.">
        <title>Megaphylogeny resolves global patterns of mushroom evolution.</title>
        <authorList>
            <person name="Varga T."/>
            <person name="Krizsan K."/>
            <person name="Foldi C."/>
            <person name="Dima B."/>
            <person name="Sanchez-Garcia M."/>
            <person name="Sanchez-Ramirez S."/>
            <person name="Szollosi G.J."/>
            <person name="Szarkandi J.G."/>
            <person name="Papp V."/>
            <person name="Albert L."/>
            <person name="Andreopoulos W."/>
            <person name="Angelini C."/>
            <person name="Antonin V."/>
            <person name="Barry K.W."/>
            <person name="Bougher N.L."/>
            <person name="Buchanan P."/>
            <person name="Buyck B."/>
            <person name="Bense V."/>
            <person name="Catcheside P."/>
            <person name="Chovatia M."/>
            <person name="Cooper J."/>
            <person name="Damon W."/>
            <person name="Desjardin D."/>
            <person name="Finy P."/>
            <person name="Geml J."/>
            <person name="Haridas S."/>
            <person name="Hughes K."/>
            <person name="Justo A."/>
            <person name="Karasinski D."/>
            <person name="Kautmanova I."/>
            <person name="Kiss B."/>
            <person name="Kocsube S."/>
            <person name="Kotiranta H."/>
            <person name="LaButti K.M."/>
            <person name="Lechner B.E."/>
            <person name="Liimatainen K."/>
            <person name="Lipzen A."/>
            <person name="Lukacs Z."/>
            <person name="Mihaltcheva S."/>
            <person name="Morgado L.N."/>
            <person name="Niskanen T."/>
            <person name="Noordeloos M.E."/>
            <person name="Ohm R.A."/>
            <person name="Ortiz-Santana B."/>
            <person name="Ovrebo C."/>
            <person name="Racz N."/>
            <person name="Riley R."/>
            <person name="Savchenko A."/>
            <person name="Shiryaev A."/>
            <person name="Soop K."/>
            <person name="Spirin V."/>
            <person name="Szebenyi C."/>
            <person name="Tomsovsky M."/>
            <person name="Tulloss R.E."/>
            <person name="Uehling J."/>
            <person name="Grigoriev I.V."/>
            <person name="Vagvolgyi C."/>
            <person name="Papp T."/>
            <person name="Martin F.M."/>
            <person name="Miettinen O."/>
            <person name="Hibbett D.S."/>
            <person name="Nagy L.G."/>
        </authorList>
    </citation>
    <scope>NUCLEOTIDE SEQUENCE [LARGE SCALE GENOMIC DNA]</scope>
    <source>
        <strain evidence="14 15">FP101781</strain>
    </source>
</reference>
<keyword evidence="8 12" id="KW-0694">RNA-binding</keyword>
<evidence type="ECO:0000256" key="1">
    <source>
        <dbReference type="ARBA" id="ARBA00008429"/>
    </source>
</evidence>
<dbReference type="InterPro" id="IPR018163">
    <property type="entry name" value="Thr/Ala-tRNA-synth_IIc_edit"/>
</dbReference>
<dbReference type="GO" id="GO:0005739">
    <property type="term" value="C:mitochondrion"/>
    <property type="evidence" value="ECO:0007669"/>
    <property type="project" value="UniProtKB-SubCell"/>
</dbReference>
<comment type="caution">
    <text evidence="14">The sequence shown here is derived from an EMBL/GenBank/DDBJ whole genome shotgun (WGS) entry which is preliminary data.</text>
</comment>
<dbReference type="PANTHER" id="PTHR11777">
    <property type="entry name" value="ALANYL-TRNA SYNTHETASE"/>
    <property type="match status" value="1"/>
</dbReference>
<dbReference type="Proteomes" id="UP000298030">
    <property type="component" value="Unassembled WGS sequence"/>
</dbReference>
<dbReference type="InterPro" id="IPR045864">
    <property type="entry name" value="aa-tRNA-synth_II/BPL/LPL"/>
</dbReference>
<keyword evidence="12" id="KW-0496">Mitochondrion</keyword>
<evidence type="ECO:0000259" key="13">
    <source>
        <dbReference type="PROSITE" id="PS50860"/>
    </source>
</evidence>
<evidence type="ECO:0000256" key="12">
    <source>
        <dbReference type="HAMAP-Rule" id="MF_03133"/>
    </source>
</evidence>
<dbReference type="Pfam" id="PF26023">
    <property type="entry name" value="ALA1"/>
    <property type="match status" value="1"/>
</dbReference>
<comment type="domain">
    <text evidence="12">Consists of three domains; the N-terminal catalytic domain, the editing domain and the C-terminal C-Ala domain. The editing domain removes incorrectly charged amino acids, while the C-Ala domain, along with tRNA(Ala), serves as a bridge to cooperatively bring together the editing and aminoacylation centers thus stimulating deacylation of misacylated tRNAs.</text>
</comment>
<keyword evidence="7 12" id="KW-0067">ATP-binding</keyword>
<dbReference type="InterPro" id="IPR059090">
    <property type="entry name" value="ALA1_helical"/>
</dbReference>
<dbReference type="InterPro" id="IPR050058">
    <property type="entry name" value="Ala-tRNA_ligase"/>
</dbReference>
<dbReference type="GO" id="GO:0004813">
    <property type="term" value="F:alanine-tRNA ligase activity"/>
    <property type="evidence" value="ECO:0007669"/>
    <property type="project" value="UniProtKB-UniRule"/>
</dbReference>
<keyword evidence="4 12" id="KW-0479">Metal-binding</keyword>
<dbReference type="HAMAP" id="MF_00036_B">
    <property type="entry name" value="Ala_tRNA_synth_B"/>
    <property type="match status" value="1"/>
</dbReference>
<evidence type="ECO:0000256" key="3">
    <source>
        <dbReference type="ARBA" id="ARBA00022598"/>
    </source>
</evidence>
<comment type="catalytic activity">
    <reaction evidence="11 12">
        <text>tRNA(Ala) + L-alanine + ATP = L-alanyl-tRNA(Ala) + AMP + diphosphate</text>
        <dbReference type="Rhea" id="RHEA:12540"/>
        <dbReference type="Rhea" id="RHEA-COMP:9657"/>
        <dbReference type="Rhea" id="RHEA-COMP:9923"/>
        <dbReference type="ChEBI" id="CHEBI:30616"/>
        <dbReference type="ChEBI" id="CHEBI:33019"/>
        <dbReference type="ChEBI" id="CHEBI:57972"/>
        <dbReference type="ChEBI" id="CHEBI:78442"/>
        <dbReference type="ChEBI" id="CHEBI:78497"/>
        <dbReference type="ChEBI" id="CHEBI:456215"/>
        <dbReference type="EC" id="6.1.1.7"/>
    </reaction>
</comment>
<dbReference type="FunFam" id="3.30.980.10:FF:000004">
    <property type="entry name" value="Alanine--tRNA ligase, cytoplasmic"/>
    <property type="match status" value="1"/>
</dbReference>
<dbReference type="InterPro" id="IPR002318">
    <property type="entry name" value="Ala-tRNA-lgiase_IIc"/>
</dbReference>
<evidence type="ECO:0000256" key="5">
    <source>
        <dbReference type="ARBA" id="ARBA00022741"/>
    </source>
</evidence>
<keyword evidence="12" id="KW-0963">Cytoplasm</keyword>
<proteinExistence type="inferred from homology"/>
<dbReference type="OrthoDB" id="2423964at2759"/>
<dbReference type="Pfam" id="PF07973">
    <property type="entry name" value="tRNA_SAD"/>
    <property type="match status" value="1"/>
</dbReference>
<feature type="binding site" evidence="12">
    <location>
        <position position="734"/>
    </location>
    <ligand>
        <name>Zn(2+)</name>
        <dbReference type="ChEBI" id="CHEBI:29105"/>
    </ligand>
</feature>
<dbReference type="EMBL" id="QPFP01000004">
    <property type="protein sequence ID" value="TEB37571.1"/>
    <property type="molecule type" value="Genomic_DNA"/>
</dbReference>
<evidence type="ECO:0000256" key="9">
    <source>
        <dbReference type="ARBA" id="ARBA00022917"/>
    </source>
</evidence>
<feature type="domain" description="Alanyl-transfer RNA synthetases family profile" evidence="13">
    <location>
        <begin position="8"/>
        <end position="777"/>
    </location>
</feature>
<dbReference type="InterPro" id="IPR018164">
    <property type="entry name" value="Ala-tRNA-synth_IIc_N"/>
</dbReference>
<dbReference type="PRINTS" id="PR00980">
    <property type="entry name" value="TRNASYNTHALA"/>
</dbReference>
<dbReference type="PANTHER" id="PTHR11777:SF9">
    <property type="entry name" value="ALANINE--TRNA LIGASE, CYTOPLASMIC"/>
    <property type="match status" value="1"/>
</dbReference>
<dbReference type="SMART" id="SM00863">
    <property type="entry name" value="tRNA_SAD"/>
    <property type="match status" value="1"/>
</dbReference>
<evidence type="ECO:0000256" key="7">
    <source>
        <dbReference type="ARBA" id="ARBA00022840"/>
    </source>
</evidence>
<dbReference type="GO" id="GO:0005524">
    <property type="term" value="F:ATP binding"/>
    <property type="evidence" value="ECO:0007669"/>
    <property type="project" value="UniProtKB-UniRule"/>
</dbReference>
<feature type="binding site" evidence="12">
    <location>
        <position position="738"/>
    </location>
    <ligand>
        <name>Zn(2+)</name>
        <dbReference type="ChEBI" id="CHEBI:29105"/>
    </ligand>
</feature>
<keyword evidence="2 12" id="KW-0820">tRNA-binding</keyword>
<dbReference type="InterPro" id="IPR012947">
    <property type="entry name" value="tRNA_SAD"/>
</dbReference>
<dbReference type="InterPro" id="IPR003156">
    <property type="entry name" value="DHHA1_dom"/>
</dbReference>
<dbReference type="SUPFAM" id="SSF50447">
    <property type="entry name" value="Translation proteins"/>
    <property type="match status" value="1"/>
</dbReference>
<dbReference type="Pfam" id="PF01411">
    <property type="entry name" value="tRNA-synt_2c"/>
    <property type="match status" value="1"/>
</dbReference>
<organism evidence="14 15">
    <name type="scientific">Coprinellus micaceus</name>
    <name type="common">Glistening ink-cap mushroom</name>
    <name type="synonym">Coprinus micaceus</name>
    <dbReference type="NCBI Taxonomy" id="71717"/>
    <lineage>
        <taxon>Eukaryota</taxon>
        <taxon>Fungi</taxon>
        <taxon>Dikarya</taxon>
        <taxon>Basidiomycota</taxon>
        <taxon>Agaricomycotina</taxon>
        <taxon>Agaricomycetes</taxon>
        <taxon>Agaricomycetidae</taxon>
        <taxon>Agaricales</taxon>
        <taxon>Agaricineae</taxon>
        <taxon>Psathyrellaceae</taxon>
        <taxon>Coprinellus</taxon>
    </lineage>
</organism>
<dbReference type="FunFam" id="2.40.30.130:FF:000004">
    <property type="entry name" value="Alanine--tRNA ligase"/>
    <property type="match status" value="1"/>
</dbReference>
<dbReference type="GO" id="GO:0070143">
    <property type="term" value="P:mitochondrial alanyl-tRNA aminoacylation"/>
    <property type="evidence" value="ECO:0007669"/>
    <property type="project" value="UniProtKB-UniRule"/>
</dbReference>